<name>A0A803MNZ8_CHEQI</name>
<dbReference type="Gramene" id="AUR62032999-RA">
    <property type="protein sequence ID" value="AUR62032999-RA:cds"/>
    <property type="gene ID" value="AUR62032999"/>
</dbReference>
<evidence type="ECO:0000313" key="2">
    <source>
        <dbReference type="Proteomes" id="UP000596660"/>
    </source>
</evidence>
<protein>
    <submittedName>
        <fullName evidence="1">Uncharacterized protein</fullName>
    </submittedName>
</protein>
<reference evidence="1" key="2">
    <citation type="submission" date="2021-03" db="UniProtKB">
        <authorList>
            <consortium name="EnsemblPlants"/>
        </authorList>
    </citation>
    <scope>IDENTIFICATION</scope>
</reference>
<dbReference type="Proteomes" id="UP000596660">
    <property type="component" value="Unplaced"/>
</dbReference>
<dbReference type="AlphaFoldDB" id="A0A803MNZ8"/>
<dbReference type="SUPFAM" id="SSF54768">
    <property type="entry name" value="dsRNA-binding domain-like"/>
    <property type="match status" value="1"/>
</dbReference>
<dbReference type="EnsemblPlants" id="AUR62032999-RA">
    <property type="protein sequence ID" value="AUR62032999-RA:cds"/>
    <property type="gene ID" value="AUR62032999"/>
</dbReference>
<proteinExistence type="predicted"/>
<sequence length="274" mass="30884">MGTSYVYETLLRPFLSKHETDIGKNLQELRYRASDVAILLPSYELAMAADEVPDVGGHETRKVSISFSRLLHQVVEYLKLPVPAYYLVDVGKNAVKVVMETDPGLGPTVYEGGQATTVRESREKAAENVVRSLQMEFNVPKKWLTVSDHKRRKKYVCIDYMDVLHTLSSVTKVHVSKVNTFTIGPGKFVSWVTIYGSSVATGVECFFSAVRADLKATKQDVAKKDVDFIRTSHNLDIVDLNYGNEIYADIKCSLARESYLAPKERCWGFRVLFN</sequence>
<accession>A0A803MNZ8</accession>
<organism evidence="1 2">
    <name type="scientific">Chenopodium quinoa</name>
    <name type="common">Quinoa</name>
    <dbReference type="NCBI Taxonomy" id="63459"/>
    <lineage>
        <taxon>Eukaryota</taxon>
        <taxon>Viridiplantae</taxon>
        <taxon>Streptophyta</taxon>
        <taxon>Embryophyta</taxon>
        <taxon>Tracheophyta</taxon>
        <taxon>Spermatophyta</taxon>
        <taxon>Magnoliopsida</taxon>
        <taxon>eudicotyledons</taxon>
        <taxon>Gunneridae</taxon>
        <taxon>Pentapetalae</taxon>
        <taxon>Caryophyllales</taxon>
        <taxon>Chenopodiaceae</taxon>
        <taxon>Chenopodioideae</taxon>
        <taxon>Atripliceae</taxon>
        <taxon>Chenopodium</taxon>
    </lineage>
</organism>
<keyword evidence="2" id="KW-1185">Reference proteome</keyword>
<reference evidence="1" key="1">
    <citation type="journal article" date="2017" name="Nature">
        <title>The genome of Chenopodium quinoa.</title>
        <authorList>
            <person name="Jarvis D.E."/>
            <person name="Ho Y.S."/>
            <person name="Lightfoot D.J."/>
            <person name="Schmoeckel S.M."/>
            <person name="Li B."/>
            <person name="Borm T.J.A."/>
            <person name="Ohyanagi H."/>
            <person name="Mineta K."/>
            <person name="Michell C.T."/>
            <person name="Saber N."/>
            <person name="Kharbatia N.M."/>
            <person name="Rupper R.R."/>
            <person name="Sharp A.R."/>
            <person name="Dally N."/>
            <person name="Boughton B.A."/>
            <person name="Woo Y.H."/>
            <person name="Gao G."/>
            <person name="Schijlen E.G.W.M."/>
            <person name="Guo X."/>
            <person name="Momin A.A."/>
            <person name="Negrao S."/>
            <person name="Al-Babili S."/>
            <person name="Gehring C."/>
            <person name="Roessner U."/>
            <person name="Jung C."/>
            <person name="Murphy K."/>
            <person name="Arold S.T."/>
            <person name="Gojobori T."/>
            <person name="van der Linden C.G."/>
            <person name="van Loo E.N."/>
            <person name="Jellen E.N."/>
            <person name="Maughan P.J."/>
            <person name="Tester M."/>
        </authorList>
    </citation>
    <scope>NUCLEOTIDE SEQUENCE [LARGE SCALE GENOMIC DNA]</scope>
    <source>
        <strain evidence="1">cv. PI 614886</strain>
    </source>
</reference>
<evidence type="ECO:0000313" key="1">
    <source>
        <dbReference type="EnsemblPlants" id="AUR62032999-RA:cds"/>
    </source>
</evidence>